<evidence type="ECO:0000313" key="1">
    <source>
        <dbReference type="EMBL" id="GGA99666.1"/>
    </source>
</evidence>
<evidence type="ECO:0008006" key="3">
    <source>
        <dbReference type="Google" id="ProtNLM"/>
    </source>
</evidence>
<reference evidence="1" key="1">
    <citation type="journal article" date="2014" name="Int. J. Syst. Evol. Microbiol.">
        <title>Complete genome sequence of Corynebacterium casei LMG S-19264T (=DSM 44701T), isolated from a smear-ripened cheese.</title>
        <authorList>
            <consortium name="US DOE Joint Genome Institute (JGI-PGF)"/>
            <person name="Walter F."/>
            <person name="Albersmeier A."/>
            <person name="Kalinowski J."/>
            <person name="Ruckert C."/>
        </authorList>
    </citation>
    <scope>NUCLEOTIDE SEQUENCE</scope>
    <source>
        <strain evidence="1">CGMCC 1.15322</strain>
    </source>
</reference>
<dbReference type="Pfam" id="PF05534">
    <property type="entry name" value="HicB"/>
    <property type="match status" value="1"/>
</dbReference>
<name>A0A916SGX5_9BURK</name>
<protein>
    <recommendedName>
        <fullName evidence="3">Type II toxin-antitoxin system HicB family antitoxin</fullName>
    </recommendedName>
</protein>
<dbReference type="EMBL" id="BMIG01000006">
    <property type="protein sequence ID" value="GGA99666.1"/>
    <property type="molecule type" value="Genomic_DNA"/>
</dbReference>
<dbReference type="AlphaFoldDB" id="A0A916SGX5"/>
<dbReference type="InterPro" id="IPR008651">
    <property type="entry name" value="Uncharacterised_HicB"/>
</dbReference>
<reference evidence="1" key="2">
    <citation type="submission" date="2020-09" db="EMBL/GenBank/DDBJ databases">
        <authorList>
            <person name="Sun Q."/>
            <person name="Zhou Y."/>
        </authorList>
    </citation>
    <scope>NUCLEOTIDE SEQUENCE</scope>
    <source>
        <strain evidence="1">CGMCC 1.15322</strain>
    </source>
</reference>
<evidence type="ECO:0000313" key="2">
    <source>
        <dbReference type="Proteomes" id="UP000620596"/>
    </source>
</evidence>
<sequence>MSKFLEYKGYLGSVEVDLDELFVFGRLMFIRDVVSYRADVLGNIGTAFEEAVDDYLTTCQQLGDAPELPCKGTFNVRVGPSLHQRVAIDCSTEEISLNEWVKQACELKLACSDSASTDSSTMRPGTLLEVKFEEEQVFEFGGNLDWQTQNNRRTH</sequence>
<organism evidence="1 2">
    <name type="scientific">Polaromonas eurypsychrophila</name>
    <dbReference type="NCBI Taxonomy" id="1614635"/>
    <lineage>
        <taxon>Bacteria</taxon>
        <taxon>Pseudomonadati</taxon>
        <taxon>Pseudomonadota</taxon>
        <taxon>Betaproteobacteria</taxon>
        <taxon>Burkholderiales</taxon>
        <taxon>Comamonadaceae</taxon>
        <taxon>Polaromonas</taxon>
    </lineage>
</organism>
<dbReference type="RefSeq" id="WP_188708442.1">
    <property type="nucleotide sequence ID" value="NZ_BMIG01000006.1"/>
</dbReference>
<keyword evidence="2" id="KW-1185">Reference proteome</keyword>
<proteinExistence type="predicted"/>
<dbReference type="Proteomes" id="UP000620596">
    <property type="component" value="Unassembled WGS sequence"/>
</dbReference>
<gene>
    <name evidence="1" type="ORF">GCM10011496_20900</name>
</gene>
<comment type="caution">
    <text evidence="1">The sequence shown here is derived from an EMBL/GenBank/DDBJ whole genome shotgun (WGS) entry which is preliminary data.</text>
</comment>
<accession>A0A916SGX5</accession>